<dbReference type="GO" id="GO:0003700">
    <property type="term" value="F:DNA-binding transcription factor activity"/>
    <property type="evidence" value="ECO:0007669"/>
    <property type="project" value="InterPro"/>
</dbReference>
<dbReference type="AlphaFoldDB" id="S7W8Q9"/>
<evidence type="ECO:0000313" key="4">
    <source>
        <dbReference type="EMBL" id="EPR79265.1"/>
    </source>
</evidence>
<dbReference type="PROSITE" id="PS50039">
    <property type="entry name" value="FORK_HEAD_3"/>
    <property type="match status" value="1"/>
</dbReference>
<dbReference type="Pfam" id="PF00250">
    <property type="entry name" value="Forkhead"/>
    <property type="match status" value="1"/>
</dbReference>
<evidence type="ECO:0000259" key="3">
    <source>
        <dbReference type="PROSITE" id="PS50039"/>
    </source>
</evidence>
<feature type="DNA-binding region" description="Fork-head" evidence="2">
    <location>
        <begin position="26"/>
        <end position="100"/>
    </location>
</feature>
<keyword evidence="5" id="KW-1185">Reference proteome</keyword>
<dbReference type="GO" id="GO:0043565">
    <property type="term" value="F:sequence-specific DNA binding"/>
    <property type="evidence" value="ECO:0007669"/>
    <property type="project" value="InterPro"/>
</dbReference>
<comment type="subcellular location">
    <subcellularLocation>
        <location evidence="2">Nucleus</location>
    </subcellularLocation>
</comment>
<dbReference type="HOGENOM" id="CLU_1267620_0_0_1"/>
<dbReference type="InParanoid" id="S7W8Q9"/>
<dbReference type="GO" id="GO:0005634">
    <property type="term" value="C:nucleus"/>
    <property type="evidence" value="ECO:0007669"/>
    <property type="project" value="UniProtKB-SubCell"/>
</dbReference>
<name>S7W8Q9_SPRLO</name>
<gene>
    <name evidence="4" type="ORF">SLOPH_370</name>
</gene>
<comment type="caution">
    <text evidence="4">The sequence shown here is derived from an EMBL/GenBank/DDBJ whole genome shotgun (WGS) entry which is preliminary data.</text>
</comment>
<dbReference type="VEuPathDB" id="MicrosporidiaDB:SLOPH_370"/>
<evidence type="ECO:0000313" key="5">
    <source>
        <dbReference type="Proteomes" id="UP000014978"/>
    </source>
</evidence>
<proteinExistence type="predicted"/>
<organism evidence="4 5">
    <name type="scientific">Spraguea lophii (strain 42_110)</name>
    <name type="common">Microsporidian parasite</name>
    <dbReference type="NCBI Taxonomy" id="1358809"/>
    <lineage>
        <taxon>Eukaryota</taxon>
        <taxon>Fungi</taxon>
        <taxon>Fungi incertae sedis</taxon>
        <taxon>Microsporidia</taxon>
        <taxon>Spragueidae</taxon>
        <taxon>Spraguea</taxon>
    </lineage>
</organism>
<dbReference type="STRING" id="1358809.S7W8Q9"/>
<dbReference type="InterPro" id="IPR036388">
    <property type="entry name" value="WH-like_DNA-bd_sf"/>
</dbReference>
<dbReference type="SUPFAM" id="SSF46785">
    <property type="entry name" value="Winged helix' DNA-binding domain"/>
    <property type="match status" value="1"/>
</dbReference>
<evidence type="ECO:0000256" key="2">
    <source>
        <dbReference type="PROSITE-ProRule" id="PRU00089"/>
    </source>
</evidence>
<accession>S7W8Q9</accession>
<dbReference type="InterPro" id="IPR036390">
    <property type="entry name" value="WH_DNA-bd_sf"/>
</dbReference>
<dbReference type="Gene3D" id="1.10.10.10">
    <property type="entry name" value="Winged helix-like DNA-binding domain superfamily/Winged helix DNA-binding domain"/>
    <property type="match status" value="1"/>
</dbReference>
<dbReference type="OrthoDB" id="5954824at2759"/>
<protein>
    <submittedName>
        <fullName evidence="4">Forkhead box P4</fullName>
    </submittedName>
</protein>
<reference evidence="5" key="1">
    <citation type="journal article" date="2013" name="PLoS Genet.">
        <title>The genome of Spraguea lophii and the basis of host-microsporidian interactions.</title>
        <authorList>
            <person name="Campbell S.E."/>
            <person name="Williams T.A."/>
            <person name="Yousuf A."/>
            <person name="Soanes D.M."/>
            <person name="Paszkiewicz K.H."/>
            <person name="Williams B.A.P."/>
        </authorList>
    </citation>
    <scope>NUCLEOTIDE SEQUENCE [LARGE SCALE GENOMIC DNA]</scope>
    <source>
        <strain evidence="5">42_110</strain>
    </source>
</reference>
<dbReference type="Proteomes" id="UP000014978">
    <property type="component" value="Unassembled WGS sequence"/>
</dbReference>
<dbReference type="EMBL" id="ATCN01000321">
    <property type="protein sequence ID" value="EPR79265.1"/>
    <property type="molecule type" value="Genomic_DNA"/>
</dbReference>
<feature type="domain" description="Fork-head" evidence="3">
    <location>
        <begin position="26"/>
        <end position="100"/>
    </location>
</feature>
<keyword evidence="1 2" id="KW-0238">DNA-binding</keyword>
<dbReference type="InterPro" id="IPR001766">
    <property type="entry name" value="Fork_head_dom"/>
</dbReference>
<keyword evidence="2" id="KW-0539">Nucleus</keyword>
<dbReference type="SMART" id="SM00339">
    <property type="entry name" value="FH"/>
    <property type="match status" value="1"/>
</dbReference>
<sequence>MISTSLYGIHIKIFPINLMPKNVRVVKNFTYQSIIKKAISEQPNQIATSHEIFQYITKMYPEIFKPSNSMTWKGNIRQLLSKSPQFVKISKTAGTKTNYWKYVSLEELEAIEVYKRDGNKYPGDIDEKRKNGKNIEENECLSKYGKKLNMNQFQVPVNNNYNIYFKENVKDVNNEHQEEESIRKYIGKDVNEYSDDYYEWLNEMDGMDNNIYPSFFDK</sequence>
<evidence type="ECO:0000256" key="1">
    <source>
        <dbReference type="ARBA" id="ARBA00023125"/>
    </source>
</evidence>